<evidence type="ECO:0000256" key="5">
    <source>
        <dbReference type="HAMAP-Rule" id="MF_00040"/>
    </source>
</evidence>
<dbReference type="Gene3D" id="1.10.132.20">
    <property type="entry name" value="Ribosome-recycling factor"/>
    <property type="match status" value="1"/>
</dbReference>
<dbReference type="InterPro" id="IPR023584">
    <property type="entry name" value="Ribosome_recyc_fac_dom"/>
</dbReference>
<evidence type="ECO:0000259" key="7">
    <source>
        <dbReference type="Pfam" id="PF01765"/>
    </source>
</evidence>
<sequence>MSKEVLNLSEEKMNKSVEAFRKELGTIRAGRANPALLDKVQVEYYGMMTPLNQLATITVPEARMLTIQPFDKSSIADIERAIQKADLGLSPANDGNIIRISIPALTEERRRELVKLVGRYTEEAKVAVRNIRRDANDELKKLEKDGELTEDDLRRGQEEVQKLTDKVIQKLDTIAKEKEAEIMEV</sequence>
<dbReference type="AlphaFoldDB" id="A0A1H3M2V7"/>
<dbReference type="GO" id="GO:0006415">
    <property type="term" value="P:translational termination"/>
    <property type="evidence" value="ECO:0007669"/>
    <property type="project" value="UniProtKB-UniRule"/>
</dbReference>
<proteinExistence type="inferred from homology"/>
<protein>
    <recommendedName>
        <fullName evidence="5">Ribosome-recycling factor</fullName>
        <shortName evidence="5">RRF</shortName>
    </recommendedName>
    <alternativeName>
        <fullName evidence="5">Ribosome-releasing factor</fullName>
    </alternativeName>
</protein>
<comment type="function">
    <text evidence="5">Responsible for the release of ribosomes from messenger RNA at the termination of protein biosynthesis. May increase the efficiency of translation by recycling ribosomes from one round of translation to another.</text>
</comment>
<evidence type="ECO:0000256" key="2">
    <source>
        <dbReference type="ARBA" id="ARBA00005912"/>
    </source>
</evidence>
<keyword evidence="9" id="KW-1185">Reference proteome</keyword>
<evidence type="ECO:0000313" key="8">
    <source>
        <dbReference type="EMBL" id="SDY70913.1"/>
    </source>
</evidence>
<dbReference type="NCBIfam" id="TIGR00496">
    <property type="entry name" value="frr"/>
    <property type="match status" value="1"/>
</dbReference>
<comment type="similarity">
    <text evidence="2 5">Belongs to the RRF family.</text>
</comment>
<dbReference type="GO" id="GO:0043023">
    <property type="term" value="F:ribosomal large subunit binding"/>
    <property type="evidence" value="ECO:0007669"/>
    <property type="project" value="TreeGrafter"/>
</dbReference>
<dbReference type="Proteomes" id="UP000198935">
    <property type="component" value="Unassembled WGS sequence"/>
</dbReference>
<evidence type="ECO:0000256" key="3">
    <source>
        <dbReference type="ARBA" id="ARBA00022490"/>
    </source>
</evidence>
<dbReference type="CDD" id="cd00520">
    <property type="entry name" value="RRF"/>
    <property type="match status" value="1"/>
</dbReference>
<dbReference type="FunFam" id="3.30.1360.40:FF:000001">
    <property type="entry name" value="Ribosome-recycling factor"/>
    <property type="match status" value="1"/>
</dbReference>
<dbReference type="SUPFAM" id="SSF55194">
    <property type="entry name" value="Ribosome recycling factor, RRF"/>
    <property type="match status" value="1"/>
</dbReference>
<comment type="subcellular location">
    <subcellularLocation>
        <location evidence="1 5">Cytoplasm</location>
    </subcellularLocation>
</comment>
<dbReference type="GO" id="GO:0005737">
    <property type="term" value="C:cytoplasm"/>
    <property type="evidence" value="ECO:0007669"/>
    <property type="project" value="UniProtKB-SubCell"/>
</dbReference>
<dbReference type="InterPro" id="IPR036191">
    <property type="entry name" value="RRF_sf"/>
</dbReference>
<feature type="coiled-coil region" evidence="6">
    <location>
        <begin position="125"/>
        <end position="159"/>
    </location>
</feature>
<evidence type="ECO:0000256" key="6">
    <source>
        <dbReference type="SAM" id="Coils"/>
    </source>
</evidence>
<dbReference type="InterPro" id="IPR002661">
    <property type="entry name" value="Ribosome_recyc_fac"/>
</dbReference>
<feature type="domain" description="Ribosome recycling factor" evidence="7">
    <location>
        <begin position="20"/>
        <end position="183"/>
    </location>
</feature>
<name>A0A1H3M2V7_9BACI</name>
<evidence type="ECO:0000256" key="4">
    <source>
        <dbReference type="ARBA" id="ARBA00022917"/>
    </source>
</evidence>
<dbReference type="Gene3D" id="3.30.1360.40">
    <property type="match status" value="1"/>
</dbReference>
<dbReference type="PANTHER" id="PTHR20982:SF3">
    <property type="entry name" value="MITOCHONDRIAL RIBOSOME RECYCLING FACTOR PSEUDO 1"/>
    <property type="match status" value="1"/>
</dbReference>
<accession>A0A1H3M2V7</accession>
<dbReference type="OrthoDB" id="9804006at2"/>
<reference evidence="9" key="1">
    <citation type="submission" date="2016-10" db="EMBL/GenBank/DDBJ databases">
        <authorList>
            <person name="Varghese N."/>
            <person name="Submissions S."/>
        </authorList>
    </citation>
    <scope>NUCLEOTIDE SEQUENCE [LARGE SCALE GENOMIC DNA]</scope>
    <source>
        <strain evidence="9">SP</strain>
    </source>
</reference>
<dbReference type="FunFam" id="1.10.132.20:FF:000001">
    <property type="entry name" value="Ribosome-recycling factor"/>
    <property type="match status" value="1"/>
</dbReference>
<dbReference type="Pfam" id="PF01765">
    <property type="entry name" value="RRF"/>
    <property type="match status" value="1"/>
</dbReference>
<organism evidence="8 9">
    <name type="scientific">Evansella caseinilytica</name>
    <dbReference type="NCBI Taxonomy" id="1503961"/>
    <lineage>
        <taxon>Bacteria</taxon>
        <taxon>Bacillati</taxon>
        <taxon>Bacillota</taxon>
        <taxon>Bacilli</taxon>
        <taxon>Bacillales</taxon>
        <taxon>Bacillaceae</taxon>
        <taxon>Evansella</taxon>
    </lineage>
</organism>
<dbReference type="HAMAP" id="MF_00040">
    <property type="entry name" value="RRF"/>
    <property type="match status" value="1"/>
</dbReference>
<evidence type="ECO:0000256" key="1">
    <source>
        <dbReference type="ARBA" id="ARBA00004496"/>
    </source>
</evidence>
<keyword evidence="3 5" id="KW-0963">Cytoplasm</keyword>
<keyword evidence="6" id="KW-0175">Coiled coil</keyword>
<dbReference type="PANTHER" id="PTHR20982">
    <property type="entry name" value="RIBOSOME RECYCLING FACTOR"/>
    <property type="match status" value="1"/>
</dbReference>
<dbReference type="EMBL" id="FNPI01000003">
    <property type="protein sequence ID" value="SDY70913.1"/>
    <property type="molecule type" value="Genomic_DNA"/>
</dbReference>
<keyword evidence="4 5" id="KW-0648">Protein biosynthesis</keyword>
<dbReference type="STRING" id="1503961.SAMN05421736_10396"/>
<gene>
    <name evidence="5" type="primary">frr</name>
    <name evidence="8" type="ORF">SAMN05421736_10396</name>
</gene>
<evidence type="ECO:0000313" key="9">
    <source>
        <dbReference type="Proteomes" id="UP000198935"/>
    </source>
</evidence>